<comment type="caution">
    <text evidence="2">The sequence shown here is derived from an EMBL/GenBank/DDBJ whole genome shotgun (WGS) entry which is preliminary data.</text>
</comment>
<name>A0ABX9KGA9_9FUSO</name>
<reference evidence="2 3" key="1">
    <citation type="submission" date="2018-08" db="EMBL/GenBank/DDBJ databases">
        <title>Draft genome sequence of Psychrilyobacter sp. strain SD5 isolated from Black Sea water.</title>
        <authorList>
            <person name="Yadav S."/>
            <person name="Villanueva L."/>
            <person name="Damste J.S.S."/>
        </authorList>
    </citation>
    <scope>NUCLEOTIDE SEQUENCE [LARGE SCALE GENOMIC DNA]</scope>
    <source>
        <strain evidence="2 3">SD5</strain>
    </source>
</reference>
<keyword evidence="3" id="KW-1185">Reference proteome</keyword>
<evidence type="ECO:0008006" key="4">
    <source>
        <dbReference type="Google" id="ProtNLM"/>
    </source>
</evidence>
<evidence type="ECO:0000313" key="2">
    <source>
        <dbReference type="EMBL" id="REI40668.1"/>
    </source>
</evidence>
<dbReference type="EMBL" id="QUAJ01000017">
    <property type="protein sequence ID" value="REI40668.1"/>
    <property type="molecule type" value="Genomic_DNA"/>
</dbReference>
<keyword evidence="1" id="KW-0812">Transmembrane</keyword>
<accession>A0ABX9KGA9</accession>
<proteinExistence type="predicted"/>
<dbReference type="RefSeq" id="WP_114642767.1">
    <property type="nucleotide sequence ID" value="NZ_JAACIO010000025.1"/>
</dbReference>
<gene>
    <name evidence="2" type="ORF">DYH56_10205</name>
</gene>
<organism evidence="2 3">
    <name type="scientific">Psychrilyobacter piezotolerans</name>
    <dbReference type="NCBI Taxonomy" id="2293438"/>
    <lineage>
        <taxon>Bacteria</taxon>
        <taxon>Fusobacteriati</taxon>
        <taxon>Fusobacteriota</taxon>
        <taxon>Fusobacteriia</taxon>
        <taxon>Fusobacteriales</taxon>
        <taxon>Fusobacteriaceae</taxon>
        <taxon>Psychrilyobacter</taxon>
    </lineage>
</organism>
<protein>
    <recommendedName>
        <fullName evidence="4">ECF transporter S component</fullName>
    </recommendedName>
</protein>
<feature type="transmembrane region" description="Helical" evidence="1">
    <location>
        <begin position="143"/>
        <end position="164"/>
    </location>
</feature>
<evidence type="ECO:0000313" key="3">
    <source>
        <dbReference type="Proteomes" id="UP000263486"/>
    </source>
</evidence>
<keyword evidence="1" id="KW-1133">Transmembrane helix</keyword>
<dbReference type="Proteomes" id="UP000263486">
    <property type="component" value="Unassembled WGS sequence"/>
</dbReference>
<keyword evidence="1" id="KW-0472">Membrane</keyword>
<sequence>MNVRNFEVSKGKGVTFALFMTFSLLAPYLFHLAGFNGTVFLPIFLGVILASQYLKSTGVMGIALLTPLANHILTGMPMRAPLPMLQLLTLEAAVLGMSAFYLRGKTSKTLLRTGIPLLLGRISSIILVFFYPGLSLDLWIKNFILGVPGMILNTALVLVVLRFFPVKE</sequence>
<evidence type="ECO:0000256" key="1">
    <source>
        <dbReference type="SAM" id="Phobius"/>
    </source>
</evidence>
<feature type="transmembrane region" description="Helical" evidence="1">
    <location>
        <begin position="84"/>
        <end position="102"/>
    </location>
</feature>
<feature type="transmembrane region" description="Helical" evidence="1">
    <location>
        <begin position="114"/>
        <end position="131"/>
    </location>
</feature>